<feature type="domain" description="PKD" evidence="1">
    <location>
        <begin position="580"/>
        <end position="630"/>
    </location>
</feature>
<dbReference type="RefSeq" id="WP_243517977.1">
    <property type="nucleotide sequence ID" value="NZ_CP094534.1"/>
</dbReference>
<evidence type="ECO:0000259" key="1">
    <source>
        <dbReference type="PROSITE" id="PS50093"/>
    </source>
</evidence>
<dbReference type="Pfam" id="PF18962">
    <property type="entry name" value="Por_Secre_tail"/>
    <property type="match status" value="1"/>
</dbReference>
<dbReference type="SMART" id="SM00089">
    <property type="entry name" value="PKD"/>
    <property type="match status" value="2"/>
</dbReference>
<keyword evidence="3" id="KW-1185">Reference proteome</keyword>
<dbReference type="EMBL" id="CP094534">
    <property type="protein sequence ID" value="UOE35603.1"/>
    <property type="molecule type" value="Genomic_DNA"/>
</dbReference>
<dbReference type="Gene3D" id="2.60.40.10">
    <property type="entry name" value="Immunoglobulins"/>
    <property type="match status" value="1"/>
</dbReference>
<evidence type="ECO:0000313" key="3">
    <source>
        <dbReference type="Proteomes" id="UP000831390"/>
    </source>
</evidence>
<sequence>MENTYCLFSRQTLISAKDTPVGQQAAQLTWGLGSRVAGWALVLAALFTAQESLAQGNPAAAAPASYRTTGASPKSQLKTTRTVVSSAVSQQLTATTTVTVSSNGQGWFSPQVGHDAANTNYIVGFYSDGQVNYRNFFTFSLAGLNLAGRQLVGATLSIKTDAFGFPASVVNPNSTTLYNLYDVSTSRSALMASHAASDPVTASTYADLGTGRLYGSSPIAAATSGGYRVLTLNAAALADIVAHAGNDFAIGGTLSALTNEYIFGYSLSSPQLLTLQFVETQSITTGSLGAVACAGSALAVPFTQSGTFGAGNTFTAQLSDAAGSFAAPVAIGSATGTASTINATIPAGTPAGTGYRIRVVSSAPAVVGADNGNNISVNVAPVISAPGASTTTTDAGVCGASVSFQATATGTAPTFTYSINGTPITSPHVFPVGTTTVTATASNACGSDSKTFLVTVNDVTPPAVVANSGVTVTLVNGTATLSAADAGSATDACGVASLVLSRSTFTCADLAGSPVAVTLTATDTRGNQTSIPVSVTVVGSIPMPAIAVMPSSSVYTGGVPTNLYLGYGPQSATLSATGGVSYAWSPAAGLSSTTAANPVFTASTPGQYTYTVTATNEYGCTNTARVTLTVINAYCDKNKVIVCHGGKELCVAASAVNAHLTGHPGDKLGACTGGVALRGAAPGEGLAELAAYPNPANGQATLSFRAPLSGQALMEVYNEMGQRVATIYDGQVEGGQLYSRTLDSQGLTTGLYVCRLVLNGKAEMLRLTIAH</sequence>
<accession>A0ABY4B8V2</accession>
<dbReference type="SUPFAM" id="SSF49299">
    <property type="entry name" value="PKD domain"/>
    <property type="match status" value="1"/>
</dbReference>
<protein>
    <submittedName>
        <fullName evidence="2">T9SS type A sorting domain-containing protein</fullName>
    </submittedName>
</protein>
<dbReference type="InterPro" id="IPR013783">
    <property type="entry name" value="Ig-like_fold"/>
</dbReference>
<dbReference type="Proteomes" id="UP000831390">
    <property type="component" value="Chromosome"/>
</dbReference>
<gene>
    <name evidence="2" type="ORF">MTP16_08115</name>
</gene>
<proteinExistence type="predicted"/>
<dbReference type="CDD" id="cd00146">
    <property type="entry name" value="PKD"/>
    <property type="match status" value="1"/>
</dbReference>
<dbReference type="InterPro" id="IPR022409">
    <property type="entry name" value="PKD/Chitinase_dom"/>
</dbReference>
<dbReference type="InterPro" id="IPR026444">
    <property type="entry name" value="Secre_tail"/>
</dbReference>
<organism evidence="2 3">
    <name type="scientific">Hymenobacter monticola</name>
    <dbReference type="NCBI Taxonomy" id="1705399"/>
    <lineage>
        <taxon>Bacteria</taxon>
        <taxon>Pseudomonadati</taxon>
        <taxon>Bacteroidota</taxon>
        <taxon>Cytophagia</taxon>
        <taxon>Cytophagales</taxon>
        <taxon>Hymenobacteraceae</taxon>
        <taxon>Hymenobacter</taxon>
    </lineage>
</organism>
<dbReference type="InterPro" id="IPR000601">
    <property type="entry name" value="PKD_dom"/>
</dbReference>
<reference evidence="2 3" key="1">
    <citation type="submission" date="2022-03" db="EMBL/GenBank/DDBJ databases">
        <title>Hymenobactersp. isolated from the air.</title>
        <authorList>
            <person name="Won M."/>
            <person name="Kwon S.-W."/>
        </authorList>
    </citation>
    <scope>NUCLEOTIDE SEQUENCE [LARGE SCALE GENOMIC DNA]</scope>
    <source>
        <strain evidence="2 3">KACC 22596</strain>
    </source>
</reference>
<name>A0ABY4B8V2_9BACT</name>
<dbReference type="PROSITE" id="PS50093">
    <property type="entry name" value="PKD"/>
    <property type="match status" value="1"/>
</dbReference>
<dbReference type="InterPro" id="IPR035986">
    <property type="entry name" value="PKD_dom_sf"/>
</dbReference>
<evidence type="ECO:0000313" key="2">
    <source>
        <dbReference type="EMBL" id="UOE35603.1"/>
    </source>
</evidence>
<dbReference type="NCBIfam" id="TIGR04183">
    <property type="entry name" value="Por_Secre_tail"/>
    <property type="match status" value="1"/>
</dbReference>